<name>A0A3Q9FRY1_STRLT</name>
<dbReference type="AlphaFoldDB" id="A0A3Q9FRY1"/>
<feature type="domain" description="DUF4097" evidence="1">
    <location>
        <begin position="25"/>
        <end position="275"/>
    </location>
</feature>
<proteinExistence type="predicted"/>
<organism evidence="2 3">
    <name type="scientific">Streptomyces luteoverticillatus</name>
    <name type="common">Streptoverticillium luteoverticillatus</name>
    <dbReference type="NCBI Taxonomy" id="66425"/>
    <lineage>
        <taxon>Bacteria</taxon>
        <taxon>Bacillati</taxon>
        <taxon>Actinomycetota</taxon>
        <taxon>Actinomycetes</taxon>
        <taxon>Kitasatosporales</taxon>
        <taxon>Streptomycetaceae</taxon>
        <taxon>Streptomyces</taxon>
    </lineage>
</organism>
<evidence type="ECO:0000313" key="2">
    <source>
        <dbReference type="EMBL" id="AZQ69884.1"/>
    </source>
</evidence>
<keyword evidence="3" id="KW-1185">Reference proteome</keyword>
<dbReference type="RefSeq" id="WP_126912449.1">
    <property type="nucleotide sequence ID" value="NZ_CP034587.1"/>
</dbReference>
<sequence length="278" mass="28725">MPVFDTPEPIAVTVEFEVGTTRVSASERTDTVVEIRPANSASDTDVRAAQQTDVTYANGKLSVKGPRKRSPFGRPGSLEVSIELPSGSQLQAASPLGDFLCEGPLGDCRLKTSAGDIRVEEAATVVLKTSHGDIHLGRATGDAEIIGAGRVEAGRLGGAATVKNVNGGTTIDEAVGHVKAHASNGRISIGVAHTSVDARSANGAIRIDEVVSGRVTLATSAGDLEVGVRESTAAWLDVKTNLGAVRNDLTPSDSPEGAAETVEVRARTAMGDITIRRP</sequence>
<dbReference type="Proteomes" id="UP000267900">
    <property type="component" value="Chromosome"/>
</dbReference>
<protein>
    <recommendedName>
        <fullName evidence="1">DUF4097 domain-containing protein</fullName>
    </recommendedName>
</protein>
<gene>
    <name evidence="2" type="ORF">EKH77_00410</name>
</gene>
<dbReference type="Pfam" id="PF13349">
    <property type="entry name" value="DUF4097"/>
    <property type="match status" value="1"/>
</dbReference>
<dbReference type="EMBL" id="CP034587">
    <property type="protein sequence ID" value="AZQ69884.1"/>
    <property type="molecule type" value="Genomic_DNA"/>
</dbReference>
<reference evidence="2 3" key="1">
    <citation type="submission" date="2018-12" db="EMBL/GenBank/DDBJ databases">
        <title>The whole draft genome of Streptomyce luteoverticillatus CGMCC 15060.</title>
        <authorList>
            <person name="Feng Z."/>
            <person name="Chen G."/>
            <person name="Zhang J."/>
            <person name="Zhu H."/>
            <person name="Yu X."/>
            <person name="Zhang W."/>
            <person name="Zhang X."/>
        </authorList>
    </citation>
    <scope>NUCLEOTIDE SEQUENCE [LARGE SCALE GENOMIC DNA]</scope>
    <source>
        <strain evidence="2 3">CGMCC 15060</strain>
    </source>
</reference>
<evidence type="ECO:0000259" key="1">
    <source>
        <dbReference type="Pfam" id="PF13349"/>
    </source>
</evidence>
<evidence type="ECO:0000313" key="3">
    <source>
        <dbReference type="Proteomes" id="UP000267900"/>
    </source>
</evidence>
<accession>A0A3Q9FRY1</accession>
<dbReference type="InterPro" id="IPR025164">
    <property type="entry name" value="Toastrack_DUF4097"/>
</dbReference>
<dbReference type="OrthoDB" id="3252095at2"/>